<evidence type="ECO:0000313" key="4">
    <source>
        <dbReference type="EMBL" id="KAF2092701.1"/>
    </source>
</evidence>
<comment type="caution">
    <text evidence="4">The sequence shown here is derived from an EMBL/GenBank/DDBJ whole genome shotgun (WGS) entry which is preliminary data.</text>
</comment>
<dbReference type="EMBL" id="ML978143">
    <property type="protein sequence ID" value="KAF2092701.1"/>
    <property type="molecule type" value="Genomic_DNA"/>
</dbReference>
<dbReference type="OrthoDB" id="5215637at2759"/>
<sequence length="289" mass="29848">MYLRCLIHICILPTFLAAVQGRATCYYPDGTVAANDWPCKDSGGGVECCSRGYACLDNGLCVAPDPNPALNISYIRSSCTDKSWKSSSCPNFCTSNHASGGALMYACDASAASDFCCDNGRGYYACCSDKANILDIPAATAALTLAGVPTVITLEKQTSTAQGAPDAITVTKISASKLTKTQGVLRTTTVINTESTSNPTSATSSDTPTPNSSSGLSTGAKAGIGIGVALGVVLIALNAALAYLFLRRRSSGPVAEYDGTANVATAAPEALQLNRGGIQYDLPDRLDLR</sequence>
<evidence type="ECO:0000256" key="1">
    <source>
        <dbReference type="SAM" id="MobiDB-lite"/>
    </source>
</evidence>
<keyword evidence="3" id="KW-0732">Signal</keyword>
<feature type="chain" id="PRO_5040393535" description="Mid2 domain-containing protein" evidence="3">
    <location>
        <begin position="22"/>
        <end position="289"/>
    </location>
</feature>
<protein>
    <recommendedName>
        <fullName evidence="6">Mid2 domain-containing protein</fullName>
    </recommendedName>
</protein>
<dbReference type="Proteomes" id="UP000799772">
    <property type="component" value="Unassembled WGS sequence"/>
</dbReference>
<name>A0A9P4I6I6_9PEZI</name>
<feature type="transmembrane region" description="Helical" evidence="2">
    <location>
        <begin position="222"/>
        <end position="246"/>
    </location>
</feature>
<evidence type="ECO:0000256" key="2">
    <source>
        <dbReference type="SAM" id="Phobius"/>
    </source>
</evidence>
<keyword evidence="2" id="KW-0812">Transmembrane</keyword>
<evidence type="ECO:0000313" key="5">
    <source>
        <dbReference type="Proteomes" id="UP000799772"/>
    </source>
</evidence>
<organism evidence="4 5">
    <name type="scientific">Rhizodiscina lignyota</name>
    <dbReference type="NCBI Taxonomy" id="1504668"/>
    <lineage>
        <taxon>Eukaryota</taxon>
        <taxon>Fungi</taxon>
        <taxon>Dikarya</taxon>
        <taxon>Ascomycota</taxon>
        <taxon>Pezizomycotina</taxon>
        <taxon>Dothideomycetes</taxon>
        <taxon>Pleosporomycetidae</taxon>
        <taxon>Aulographales</taxon>
        <taxon>Rhizodiscinaceae</taxon>
        <taxon>Rhizodiscina</taxon>
    </lineage>
</organism>
<reference evidence="4" key="1">
    <citation type="journal article" date="2020" name="Stud. Mycol.">
        <title>101 Dothideomycetes genomes: a test case for predicting lifestyles and emergence of pathogens.</title>
        <authorList>
            <person name="Haridas S."/>
            <person name="Albert R."/>
            <person name="Binder M."/>
            <person name="Bloem J."/>
            <person name="Labutti K."/>
            <person name="Salamov A."/>
            <person name="Andreopoulos B."/>
            <person name="Baker S."/>
            <person name="Barry K."/>
            <person name="Bills G."/>
            <person name="Bluhm B."/>
            <person name="Cannon C."/>
            <person name="Castanera R."/>
            <person name="Culley D."/>
            <person name="Daum C."/>
            <person name="Ezra D."/>
            <person name="Gonzalez J."/>
            <person name="Henrissat B."/>
            <person name="Kuo A."/>
            <person name="Liang C."/>
            <person name="Lipzen A."/>
            <person name="Lutzoni F."/>
            <person name="Magnuson J."/>
            <person name="Mondo S."/>
            <person name="Nolan M."/>
            <person name="Ohm R."/>
            <person name="Pangilinan J."/>
            <person name="Park H.-J."/>
            <person name="Ramirez L."/>
            <person name="Alfaro M."/>
            <person name="Sun H."/>
            <person name="Tritt A."/>
            <person name="Yoshinaga Y."/>
            <person name="Zwiers L.-H."/>
            <person name="Turgeon B."/>
            <person name="Goodwin S."/>
            <person name="Spatafora J."/>
            <person name="Crous P."/>
            <person name="Grigoriev I."/>
        </authorList>
    </citation>
    <scope>NUCLEOTIDE SEQUENCE</scope>
    <source>
        <strain evidence="4">CBS 133067</strain>
    </source>
</reference>
<feature type="compositionally biased region" description="Low complexity" evidence="1">
    <location>
        <begin position="192"/>
        <end position="216"/>
    </location>
</feature>
<keyword evidence="5" id="KW-1185">Reference proteome</keyword>
<accession>A0A9P4I6I6</accession>
<evidence type="ECO:0008006" key="6">
    <source>
        <dbReference type="Google" id="ProtNLM"/>
    </source>
</evidence>
<keyword evidence="2" id="KW-0472">Membrane</keyword>
<keyword evidence="2" id="KW-1133">Transmembrane helix</keyword>
<evidence type="ECO:0000256" key="3">
    <source>
        <dbReference type="SAM" id="SignalP"/>
    </source>
</evidence>
<dbReference type="AlphaFoldDB" id="A0A9P4I6I6"/>
<feature type="signal peptide" evidence="3">
    <location>
        <begin position="1"/>
        <end position="21"/>
    </location>
</feature>
<proteinExistence type="predicted"/>
<feature type="region of interest" description="Disordered" evidence="1">
    <location>
        <begin position="189"/>
        <end position="216"/>
    </location>
</feature>
<gene>
    <name evidence="4" type="ORF">NA57DRAFT_62225</name>
</gene>